<feature type="transmembrane region" description="Helical" evidence="1">
    <location>
        <begin position="66"/>
        <end position="85"/>
    </location>
</feature>
<feature type="transmembrane region" description="Helical" evidence="1">
    <location>
        <begin position="118"/>
        <end position="140"/>
    </location>
</feature>
<feature type="transmembrane region" description="Helical" evidence="1">
    <location>
        <begin position="152"/>
        <end position="174"/>
    </location>
</feature>
<dbReference type="RefSeq" id="WP_285662190.1">
    <property type="nucleotide sequence ID" value="NZ_BSTX01000001.1"/>
</dbReference>
<reference evidence="2" key="1">
    <citation type="submission" date="2023-03" db="EMBL/GenBank/DDBJ databases">
        <title>Actinorhabdospora filicis NBRC 111898.</title>
        <authorList>
            <person name="Ichikawa N."/>
            <person name="Sato H."/>
            <person name="Tonouchi N."/>
        </authorList>
    </citation>
    <scope>NUCLEOTIDE SEQUENCE</scope>
    <source>
        <strain evidence="2">NBRC 111898</strain>
    </source>
</reference>
<evidence type="ECO:0000256" key="1">
    <source>
        <dbReference type="SAM" id="Phobius"/>
    </source>
</evidence>
<feature type="transmembrane region" description="Helical" evidence="1">
    <location>
        <begin position="181"/>
        <end position="204"/>
    </location>
</feature>
<evidence type="ECO:0008006" key="4">
    <source>
        <dbReference type="Google" id="ProtNLM"/>
    </source>
</evidence>
<evidence type="ECO:0000313" key="2">
    <source>
        <dbReference type="EMBL" id="GLZ77055.1"/>
    </source>
</evidence>
<dbReference type="GO" id="GO:0140359">
    <property type="term" value="F:ABC-type transporter activity"/>
    <property type="evidence" value="ECO:0007669"/>
    <property type="project" value="InterPro"/>
</dbReference>
<gene>
    <name evidence="2" type="ORF">Afil01_18620</name>
</gene>
<comment type="caution">
    <text evidence="2">The sequence shown here is derived from an EMBL/GenBank/DDBJ whole genome shotgun (WGS) entry which is preliminary data.</text>
</comment>
<keyword evidence="1" id="KW-0472">Membrane</keyword>
<keyword evidence="3" id="KW-1185">Reference proteome</keyword>
<keyword evidence="1" id="KW-1133">Transmembrane helix</keyword>
<keyword evidence="1" id="KW-0812">Transmembrane</keyword>
<accession>A0A9W6SJE9</accession>
<dbReference type="GO" id="GO:0005886">
    <property type="term" value="C:plasma membrane"/>
    <property type="evidence" value="ECO:0007669"/>
    <property type="project" value="UniProtKB-SubCell"/>
</dbReference>
<protein>
    <recommendedName>
        <fullName evidence="4">ABC-2 type transport system permease protein</fullName>
    </recommendedName>
</protein>
<evidence type="ECO:0000313" key="3">
    <source>
        <dbReference type="Proteomes" id="UP001165079"/>
    </source>
</evidence>
<organism evidence="2 3">
    <name type="scientific">Actinorhabdospora filicis</name>
    <dbReference type="NCBI Taxonomy" id="1785913"/>
    <lineage>
        <taxon>Bacteria</taxon>
        <taxon>Bacillati</taxon>
        <taxon>Actinomycetota</taxon>
        <taxon>Actinomycetes</taxon>
        <taxon>Micromonosporales</taxon>
        <taxon>Micromonosporaceae</taxon>
        <taxon>Actinorhabdospora</taxon>
    </lineage>
</organism>
<dbReference type="Proteomes" id="UP001165079">
    <property type="component" value="Unassembled WGS sequence"/>
</dbReference>
<dbReference type="PANTHER" id="PTHR37305">
    <property type="entry name" value="INTEGRAL MEMBRANE PROTEIN-RELATED"/>
    <property type="match status" value="1"/>
</dbReference>
<dbReference type="Pfam" id="PF12679">
    <property type="entry name" value="ABC2_membrane_2"/>
    <property type="match status" value="1"/>
</dbReference>
<feature type="transmembrane region" description="Helical" evidence="1">
    <location>
        <begin position="224"/>
        <end position="245"/>
    </location>
</feature>
<feature type="transmembrane region" description="Helical" evidence="1">
    <location>
        <begin position="16"/>
        <end position="34"/>
    </location>
</feature>
<proteinExistence type="predicted"/>
<sequence>MKRSVYTQALRDQRRSLLIWAIALAGVAFIYIPSYQTYRDQGILDMKGNAMFDAIGVGDLASPVGYLNSAVFALMGPLLMIIFAVSAGARTAGQEESGVLDLLLAQPIGRVSLLLQRFAALATATALLTGAFLLALVGAAAAGDMDVPAADIAAATVGLGLLALLFGALTLLIGAASGRRAIAIAGSAVLAVLSYFANTLGADWLRHLSPFYHFNGQTPLANGWQWSGLAVLAGLTALAITAGAWRFGRRDLAV</sequence>
<name>A0A9W6SJE9_9ACTN</name>
<dbReference type="PANTHER" id="PTHR37305:SF1">
    <property type="entry name" value="MEMBRANE PROTEIN"/>
    <property type="match status" value="1"/>
</dbReference>
<dbReference type="AlphaFoldDB" id="A0A9W6SJE9"/>
<dbReference type="EMBL" id="BSTX01000001">
    <property type="protein sequence ID" value="GLZ77055.1"/>
    <property type="molecule type" value="Genomic_DNA"/>
</dbReference>